<accession>A0AAX1EEI6</accession>
<evidence type="ECO:0000259" key="1">
    <source>
        <dbReference type="Pfam" id="PF17171"/>
    </source>
</evidence>
<dbReference type="InterPro" id="IPR012336">
    <property type="entry name" value="Thioredoxin-like_fold"/>
</dbReference>
<name>A0AAX1EEI6_9GAMM</name>
<evidence type="ECO:0000313" key="3">
    <source>
        <dbReference type="EMBL" id="QBR83530.1"/>
    </source>
</evidence>
<dbReference type="InterPro" id="IPR036282">
    <property type="entry name" value="Glutathione-S-Trfase_C_sf"/>
</dbReference>
<dbReference type="Gene3D" id="1.20.1050.10">
    <property type="match status" value="1"/>
</dbReference>
<dbReference type="RefSeq" id="WP_135059909.1">
    <property type="nucleotide sequence ID" value="NZ_CP038254.1"/>
</dbReference>
<protein>
    <submittedName>
        <fullName evidence="3">Glutathione S-transferase family protein</fullName>
    </submittedName>
</protein>
<organism evidence="3 4">
    <name type="scientific">Legionella israelensis</name>
    <dbReference type="NCBI Taxonomy" id="454"/>
    <lineage>
        <taxon>Bacteria</taxon>
        <taxon>Pseudomonadati</taxon>
        <taxon>Pseudomonadota</taxon>
        <taxon>Gammaproteobacteria</taxon>
        <taxon>Legionellales</taxon>
        <taxon>Legionellaceae</taxon>
        <taxon>Legionella</taxon>
    </lineage>
</organism>
<evidence type="ECO:0000313" key="4">
    <source>
        <dbReference type="Proteomes" id="UP000295517"/>
    </source>
</evidence>
<dbReference type="EMBL" id="CP038254">
    <property type="protein sequence ID" value="QBR83530.1"/>
    <property type="molecule type" value="Genomic_DNA"/>
</dbReference>
<dbReference type="GO" id="GO:0005737">
    <property type="term" value="C:cytoplasm"/>
    <property type="evidence" value="ECO:0007669"/>
    <property type="project" value="TreeGrafter"/>
</dbReference>
<dbReference type="SUPFAM" id="SSF52833">
    <property type="entry name" value="Thioredoxin-like"/>
    <property type="match status" value="1"/>
</dbReference>
<reference evidence="3 4" key="1">
    <citation type="submission" date="2019-03" db="EMBL/GenBank/DDBJ databases">
        <title>Diverse conjugative elements silence natural transformation in Legionella species.</title>
        <authorList>
            <person name="Durieux I."/>
            <person name="Ginevra C."/>
            <person name="Attaiech L."/>
            <person name="Picq K."/>
            <person name="Juan P.A."/>
            <person name="Jarraud S."/>
            <person name="Charpentier X."/>
        </authorList>
    </citation>
    <scope>NUCLEOTIDE SEQUENCE [LARGE SCALE GENOMIC DNA]</scope>
    <source>
        <strain evidence="3 4">HL-0427-4011</strain>
    </source>
</reference>
<feature type="domain" description="Metaxin glutathione S-transferase" evidence="1">
    <location>
        <begin position="163"/>
        <end position="224"/>
    </location>
</feature>
<dbReference type="SUPFAM" id="SSF47616">
    <property type="entry name" value="GST C-terminal domain-like"/>
    <property type="match status" value="1"/>
</dbReference>
<dbReference type="InterPro" id="IPR050931">
    <property type="entry name" value="Mito_Protein_Transport_Metaxin"/>
</dbReference>
<dbReference type="CDD" id="cd03193">
    <property type="entry name" value="GST_C_Metaxin"/>
    <property type="match status" value="1"/>
</dbReference>
<evidence type="ECO:0000259" key="2">
    <source>
        <dbReference type="Pfam" id="PF17172"/>
    </source>
</evidence>
<dbReference type="InterPro" id="IPR033468">
    <property type="entry name" value="Metaxin_GST"/>
</dbReference>
<dbReference type="InterPro" id="IPR036249">
    <property type="entry name" value="Thioredoxin-like_sf"/>
</dbReference>
<dbReference type="Proteomes" id="UP000295517">
    <property type="component" value="Chromosome"/>
</dbReference>
<dbReference type="Pfam" id="PF17172">
    <property type="entry name" value="GST_N_4"/>
    <property type="match status" value="1"/>
</dbReference>
<dbReference type="SFLD" id="SFLDS00019">
    <property type="entry name" value="Glutathione_Transferase_(cytos"/>
    <property type="match status" value="1"/>
</dbReference>
<sequence length="236" mass="27869">MITLYQFPRVWGLPNASPFCMKLETFLRMTEIEYGIKWINNPAKAPKGKLPFVKMEDKIMGDSELIIDHLLHAHPHLKLINEEQQARARFIDICLSERLYWIILYSRWKNDGAWAIVKKAFFGHLPPLAKWFVPKLVRKYMLKSLYYQGMGRHSYEEITEFGKKTIDGLVEILDGKKYLFGEKPSWVDASLFGFMANIIWSPLDDPIKKHALSYDVLKEYCIRMWQKYFPEMKLPS</sequence>
<dbReference type="PANTHER" id="PTHR12289:SF41">
    <property type="entry name" value="FAILED AXON CONNECTIONS-RELATED"/>
    <property type="match status" value="1"/>
</dbReference>
<gene>
    <name evidence="3" type="ORF">E3983_03645</name>
</gene>
<dbReference type="PANTHER" id="PTHR12289">
    <property type="entry name" value="METAXIN RELATED"/>
    <property type="match status" value="1"/>
</dbReference>
<dbReference type="InterPro" id="IPR026928">
    <property type="entry name" value="FAX/IsoI-like"/>
</dbReference>
<feature type="domain" description="Thioredoxin-like fold" evidence="2">
    <location>
        <begin position="18"/>
        <end position="111"/>
    </location>
</feature>
<dbReference type="Gene3D" id="3.40.30.10">
    <property type="entry name" value="Glutaredoxin"/>
    <property type="match status" value="1"/>
</dbReference>
<dbReference type="Pfam" id="PF17171">
    <property type="entry name" value="GST_C_6"/>
    <property type="match status" value="1"/>
</dbReference>
<dbReference type="AlphaFoldDB" id="A0AAX1EEI6"/>
<dbReference type="InterPro" id="IPR040079">
    <property type="entry name" value="Glutathione_S-Trfase"/>
</dbReference>
<proteinExistence type="predicted"/>
<dbReference type="SFLD" id="SFLDG01180">
    <property type="entry name" value="SUF1"/>
    <property type="match status" value="1"/>
</dbReference>
<dbReference type="SFLD" id="SFLDG01200">
    <property type="entry name" value="SUF1.1"/>
    <property type="match status" value="1"/>
</dbReference>